<name>A0ABU3GZ67_9SPHI</name>
<accession>A0ABU3GZ67</accession>
<evidence type="ECO:0000256" key="1">
    <source>
        <dbReference type="SAM" id="MobiDB-lite"/>
    </source>
</evidence>
<dbReference type="RefSeq" id="WP_311951606.1">
    <property type="nucleotide sequence ID" value="NZ_JAVLVU010000001.1"/>
</dbReference>
<sequence length="43" mass="4934">MKKLKREELLAPAVKTEKTQQQGKQQKEALPEKKSAKKSKLKV</sequence>
<dbReference type="EMBL" id="JAVLVU010000001">
    <property type="protein sequence ID" value="MDT3404272.1"/>
    <property type="molecule type" value="Genomic_DNA"/>
</dbReference>
<feature type="compositionally biased region" description="Basic and acidic residues" evidence="1">
    <location>
        <begin position="25"/>
        <end position="34"/>
    </location>
</feature>
<dbReference type="Proteomes" id="UP001258315">
    <property type="component" value="Unassembled WGS sequence"/>
</dbReference>
<proteinExistence type="predicted"/>
<feature type="region of interest" description="Disordered" evidence="1">
    <location>
        <begin position="1"/>
        <end position="43"/>
    </location>
</feature>
<evidence type="ECO:0000313" key="2">
    <source>
        <dbReference type="EMBL" id="MDT3404272.1"/>
    </source>
</evidence>
<evidence type="ECO:0000313" key="3">
    <source>
        <dbReference type="Proteomes" id="UP001258315"/>
    </source>
</evidence>
<comment type="caution">
    <text evidence="2">The sequence shown here is derived from an EMBL/GenBank/DDBJ whole genome shotgun (WGS) entry which is preliminary data.</text>
</comment>
<protein>
    <submittedName>
        <fullName evidence="2">Uncharacterized protein</fullName>
    </submittedName>
</protein>
<keyword evidence="3" id="KW-1185">Reference proteome</keyword>
<reference evidence="3" key="1">
    <citation type="submission" date="2023-07" db="EMBL/GenBank/DDBJ databases">
        <title>Functional and genomic diversity of the sorghum phyllosphere microbiome.</title>
        <authorList>
            <person name="Shade A."/>
        </authorList>
    </citation>
    <scope>NUCLEOTIDE SEQUENCE [LARGE SCALE GENOMIC DNA]</scope>
    <source>
        <strain evidence="3">SORGH_AS_0422</strain>
    </source>
</reference>
<organism evidence="2 3">
    <name type="scientific">Mucilaginibacter terrae</name>
    <dbReference type="NCBI Taxonomy" id="1955052"/>
    <lineage>
        <taxon>Bacteria</taxon>
        <taxon>Pseudomonadati</taxon>
        <taxon>Bacteroidota</taxon>
        <taxon>Sphingobacteriia</taxon>
        <taxon>Sphingobacteriales</taxon>
        <taxon>Sphingobacteriaceae</taxon>
        <taxon>Mucilaginibacter</taxon>
    </lineage>
</organism>
<gene>
    <name evidence="2" type="ORF">QE417_003344</name>
</gene>